<accession>A0A1J5HYC1</accession>
<gene>
    <name evidence="3" type="ORF">AUK04_02950</name>
</gene>
<evidence type="ECO:0000256" key="2">
    <source>
        <dbReference type="SAM" id="Phobius"/>
    </source>
</evidence>
<evidence type="ECO:0000313" key="4">
    <source>
        <dbReference type="Proteomes" id="UP000183758"/>
    </source>
</evidence>
<organism evidence="3 4">
    <name type="scientific">Candidatus Roizmanbacteria bacterium CG2_30_33_16</name>
    <dbReference type="NCBI Taxonomy" id="1805340"/>
    <lineage>
        <taxon>Bacteria</taxon>
        <taxon>Candidatus Roizmaniibacteriota</taxon>
    </lineage>
</organism>
<protein>
    <recommendedName>
        <fullName evidence="5">Dockerin domain-containing protein</fullName>
    </recommendedName>
</protein>
<evidence type="ECO:0000313" key="3">
    <source>
        <dbReference type="EMBL" id="OIP83936.1"/>
    </source>
</evidence>
<sequence length="453" mass="49133">MTLKIKLIIISLLTVTCFVFLIKYFYKDNQKNSRADTLPSIVLQLTQGDSQNIIKVQAKTTSTAVQIINYNFNVALNSGSQVTDIHYFFGNKSEGLGDGNENLTTVNSNRLIKINSDVEPPSPLSTTFQDIVSISFDNAQTGNMLSIPVDSLFAFTAYNSTTGESSALVITGGPFTLSGGLSSSSSSSTQSSSSSVVFSSSSSSVQSSSTSSSSSRQSSSSSAARSSSSSSRQSSSSSVSTPSPSNTPLAEVQVALKLRFQGIMVMPQNTTSQRVKVSLVKEGDEQDNSSFYWAEMLPGYDGTYKGTIGVDSIDYNAKYYIYVKGPKHLQKKFCDSFPQSNAQGFYSCGKAKITLHNGQNDFDFSNIKLLAGDLPEQGSVQNEMIDVYDLGIMRQYVPPICDVEGKKQDCTEAEIATYKQPALIVCDINMDNKIDQQDWSLILASMAVKYDEK</sequence>
<evidence type="ECO:0008006" key="5">
    <source>
        <dbReference type="Google" id="ProtNLM"/>
    </source>
</evidence>
<name>A0A1J5HYC1_9BACT</name>
<proteinExistence type="predicted"/>
<feature type="compositionally biased region" description="Low complexity" evidence="1">
    <location>
        <begin position="201"/>
        <end position="244"/>
    </location>
</feature>
<dbReference type="AlphaFoldDB" id="A0A1J5HYC1"/>
<evidence type="ECO:0000256" key="1">
    <source>
        <dbReference type="SAM" id="MobiDB-lite"/>
    </source>
</evidence>
<reference evidence="3 4" key="1">
    <citation type="journal article" date="2016" name="Environ. Microbiol.">
        <title>Genomic resolution of a cold subsurface aquifer community provides metabolic insights for novel microbes adapted to high CO concentrations.</title>
        <authorList>
            <person name="Probst A.J."/>
            <person name="Castelle C.J."/>
            <person name="Singh A."/>
            <person name="Brown C.T."/>
            <person name="Anantharaman K."/>
            <person name="Sharon I."/>
            <person name="Hug L.A."/>
            <person name="Burstein D."/>
            <person name="Emerson J.B."/>
            <person name="Thomas B.C."/>
            <person name="Banfield J.F."/>
        </authorList>
    </citation>
    <scope>NUCLEOTIDE SEQUENCE [LARGE SCALE GENOMIC DNA]</scope>
    <source>
        <strain evidence="3">CG2_30_33_16</strain>
    </source>
</reference>
<keyword evidence="2" id="KW-1133">Transmembrane helix</keyword>
<dbReference type="InterPro" id="IPR018247">
    <property type="entry name" value="EF_Hand_1_Ca_BS"/>
</dbReference>
<feature type="transmembrane region" description="Helical" evidence="2">
    <location>
        <begin position="7"/>
        <end position="26"/>
    </location>
</feature>
<dbReference type="PROSITE" id="PS00018">
    <property type="entry name" value="EF_HAND_1"/>
    <property type="match status" value="1"/>
</dbReference>
<dbReference type="Proteomes" id="UP000183758">
    <property type="component" value="Unassembled WGS sequence"/>
</dbReference>
<dbReference type="EMBL" id="MNZM01000071">
    <property type="protein sequence ID" value="OIP83936.1"/>
    <property type="molecule type" value="Genomic_DNA"/>
</dbReference>
<comment type="caution">
    <text evidence="3">The sequence shown here is derived from an EMBL/GenBank/DDBJ whole genome shotgun (WGS) entry which is preliminary data.</text>
</comment>
<keyword evidence="2" id="KW-0812">Transmembrane</keyword>
<feature type="region of interest" description="Disordered" evidence="1">
    <location>
        <begin position="201"/>
        <end position="247"/>
    </location>
</feature>
<keyword evidence="2" id="KW-0472">Membrane</keyword>